<evidence type="ECO:0000256" key="6">
    <source>
        <dbReference type="SAM" id="Phobius"/>
    </source>
</evidence>
<feature type="region of interest" description="Disordered" evidence="5">
    <location>
        <begin position="1"/>
        <end position="81"/>
    </location>
</feature>
<dbReference type="HOGENOM" id="CLU_056733_3_0_11"/>
<evidence type="ECO:0000259" key="7">
    <source>
        <dbReference type="Pfam" id="PF14378"/>
    </source>
</evidence>
<feature type="transmembrane region" description="Helical" evidence="6">
    <location>
        <begin position="165"/>
        <end position="184"/>
    </location>
</feature>
<dbReference type="GO" id="GO:0016020">
    <property type="term" value="C:membrane"/>
    <property type="evidence" value="ECO:0007669"/>
    <property type="project" value="UniProtKB-SubCell"/>
</dbReference>
<feature type="transmembrane region" description="Helical" evidence="6">
    <location>
        <begin position="92"/>
        <end position="113"/>
    </location>
</feature>
<dbReference type="PANTHER" id="PTHR31310:SF7">
    <property type="entry name" value="PA-PHOSPHATASE RELATED-FAMILY PROTEIN DDB_G0268928"/>
    <property type="match status" value="1"/>
</dbReference>
<dbReference type="PANTHER" id="PTHR31310">
    <property type="match status" value="1"/>
</dbReference>
<keyword evidence="9" id="KW-1185">Reference proteome</keyword>
<keyword evidence="2 6" id="KW-0812">Transmembrane</keyword>
<dbReference type="InterPro" id="IPR026841">
    <property type="entry name" value="Aur1/Ipt1"/>
</dbReference>
<dbReference type="Pfam" id="PF14378">
    <property type="entry name" value="PAP2_3"/>
    <property type="match status" value="1"/>
</dbReference>
<keyword evidence="3 6" id="KW-1133">Transmembrane helix</keyword>
<feature type="transmembrane region" description="Helical" evidence="6">
    <location>
        <begin position="196"/>
        <end position="214"/>
    </location>
</feature>
<evidence type="ECO:0000256" key="2">
    <source>
        <dbReference type="ARBA" id="ARBA00022692"/>
    </source>
</evidence>
<dbReference type="STRING" id="326424.FRAAL0765"/>
<accession>Q0RSM4</accession>
<evidence type="ECO:0000313" key="9">
    <source>
        <dbReference type="Proteomes" id="UP000000657"/>
    </source>
</evidence>
<dbReference type="InterPro" id="IPR052185">
    <property type="entry name" value="IPC_Synthase-Related"/>
</dbReference>
<dbReference type="Proteomes" id="UP000000657">
    <property type="component" value="Chromosome"/>
</dbReference>
<feature type="transmembrane region" description="Helical" evidence="6">
    <location>
        <begin position="276"/>
        <end position="293"/>
    </location>
</feature>
<evidence type="ECO:0000256" key="4">
    <source>
        <dbReference type="ARBA" id="ARBA00023136"/>
    </source>
</evidence>
<dbReference type="CDD" id="cd03386">
    <property type="entry name" value="PAP2_Aur1_like"/>
    <property type="match status" value="1"/>
</dbReference>
<feature type="domain" description="Inositolphosphotransferase Aur1/Ipt1" evidence="7">
    <location>
        <begin position="133"/>
        <end position="314"/>
    </location>
</feature>
<evidence type="ECO:0000256" key="1">
    <source>
        <dbReference type="ARBA" id="ARBA00004141"/>
    </source>
</evidence>
<sequence length="433" mass="45479">MAGGWADHPPRIDRRGACGGRGTLGGTPMSWAPSTDSADGRRPAVSSPLVRHGLGTLGSPPPRTSSAPSDQLGGIDPGARAPTGPLVRARRVAGAVAYAVSQLLLIAVLYGTYSFSRHLASGREPAALAAAKDVWRLERFLHLPSEVAVQRLALHSHLLIRAADWFYILVHFPSVIMLLLWVFIRHRRHWTRVRNVLIMTTGLALIIHLLYPLAPPRFLPSVLHVPLVDTGAVYGPSPYGEGSGGIANEYAAMPSLHVGWSLLEAWAVITILHHRARWLMVLHPVLTIMVVVVTANHYWLDGIVGSSLVVLSIVVLDQANRAWARRGLNRHETPLRIPAPAPSSDGPALAVKAPAVPAPAVPAPALPAPALPAPALPAPAIPAPALPASAVKSSAVSASAVSASAVSPDRPAAPPEARSVPHARPEPGGGTGP</sequence>
<feature type="compositionally biased region" description="Low complexity" evidence="5">
    <location>
        <begin position="399"/>
        <end position="410"/>
    </location>
</feature>
<comment type="subcellular location">
    <subcellularLocation>
        <location evidence="1">Membrane</location>
        <topology evidence="1">Multi-pass membrane protein</topology>
    </subcellularLocation>
</comment>
<feature type="region of interest" description="Disordered" evidence="5">
    <location>
        <begin position="399"/>
        <end position="433"/>
    </location>
</feature>
<organism evidence="8 9">
    <name type="scientific">Frankia alni (strain DSM 45986 / CECT 9034 / ACN14a)</name>
    <dbReference type="NCBI Taxonomy" id="326424"/>
    <lineage>
        <taxon>Bacteria</taxon>
        <taxon>Bacillati</taxon>
        <taxon>Actinomycetota</taxon>
        <taxon>Actinomycetes</taxon>
        <taxon>Frankiales</taxon>
        <taxon>Frankiaceae</taxon>
        <taxon>Frankia</taxon>
    </lineage>
</organism>
<dbReference type="AlphaFoldDB" id="Q0RSM4"/>
<keyword evidence="4 6" id="KW-0472">Membrane</keyword>
<dbReference type="KEGG" id="fal:FRAAL0765"/>
<protein>
    <submittedName>
        <fullName evidence="8">RNA-binding protein</fullName>
    </submittedName>
</protein>
<evidence type="ECO:0000256" key="3">
    <source>
        <dbReference type="ARBA" id="ARBA00022989"/>
    </source>
</evidence>
<name>Q0RSM4_FRAAA</name>
<proteinExistence type="predicted"/>
<feature type="transmembrane region" description="Helical" evidence="6">
    <location>
        <begin position="250"/>
        <end position="269"/>
    </location>
</feature>
<gene>
    <name evidence="8" type="ordered locus">FRAAL0765</name>
</gene>
<dbReference type="eggNOG" id="COG3266">
    <property type="taxonomic scope" value="Bacteria"/>
</dbReference>
<reference evidence="8 9" key="1">
    <citation type="journal article" date="2007" name="Genome Res.">
        <title>Genome characteristics of facultatively symbiotic Frankia sp. strains reflect host range and host plant biogeography.</title>
        <authorList>
            <person name="Normand P."/>
            <person name="Lapierre P."/>
            <person name="Tisa L.S."/>
            <person name="Gogarten J.P."/>
            <person name="Alloisio N."/>
            <person name="Bagnarol E."/>
            <person name="Bassi C.A."/>
            <person name="Berry A.M."/>
            <person name="Bickhart D.M."/>
            <person name="Choisne N."/>
            <person name="Couloux A."/>
            <person name="Cournoyer B."/>
            <person name="Cruveiller S."/>
            <person name="Daubin V."/>
            <person name="Demange N."/>
            <person name="Francino M.P."/>
            <person name="Goltsman E."/>
            <person name="Huang Y."/>
            <person name="Kopp O.R."/>
            <person name="Labarre L."/>
            <person name="Lapidus A."/>
            <person name="Lavire C."/>
            <person name="Marechal J."/>
            <person name="Martinez M."/>
            <person name="Mastronunzio J.E."/>
            <person name="Mullin B.C."/>
            <person name="Niemann J."/>
            <person name="Pujic P."/>
            <person name="Rawnsley T."/>
            <person name="Rouy Z."/>
            <person name="Schenowitz C."/>
            <person name="Sellstedt A."/>
            <person name="Tavares F."/>
            <person name="Tomkins J.P."/>
            <person name="Vallenet D."/>
            <person name="Valverde C."/>
            <person name="Wall L.G."/>
            <person name="Wang Y."/>
            <person name="Medigue C."/>
            <person name="Benson D.R."/>
        </authorList>
    </citation>
    <scope>NUCLEOTIDE SEQUENCE [LARGE SCALE GENOMIC DNA]</scope>
    <source>
        <strain evidence="9">DSM 45986 / CECT 9034 / ACN14a</strain>
    </source>
</reference>
<dbReference type="EMBL" id="CT573213">
    <property type="protein sequence ID" value="CAJ59435.1"/>
    <property type="molecule type" value="Genomic_DNA"/>
</dbReference>
<evidence type="ECO:0000313" key="8">
    <source>
        <dbReference type="EMBL" id="CAJ59435.1"/>
    </source>
</evidence>
<evidence type="ECO:0000256" key="5">
    <source>
        <dbReference type="SAM" id="MobiDB-lite"/>
    </source>
</evidence>